<dbReference type="AlphaFoldDB" id="A0A6A3P9E4"/>
<evidence type="ECO:0000256" key="1">
    <source>
        <dbReference type="SAM" id="Phobius"/>
    </source>
</evidence>
<dbReference type="OrthoDB" id="494993at2759"/>
<dbReference type="Proteomes" id="UP000435112">
    <property type="component" value="Unassembled WGS sequence"/>
</dbReference>
<keyword evidence="1" id="KW-1133">Transmembrane helix</keyword>
<feature type="transmembrane region" description="Helical" evidence="1">
    <location>
        <begin position="688"/>
        <end position="709"/>
    </location>
</feature>
<evidence type="ECO:0000313" key="6">
    <source>
        <dbReference type="Proteomes" id="UP000434957"/>
    </source>
</evidence>
<dbReference type="EMBL" id="QXFT01000014">
    <property type="protein sequence ID" value="KAE9359659.1"/>
    <property type="molecule type" value="Genomic_DNA"/>
</dbReference>
<dbReference type="EMBL" id="QXFV01000037">
    <property type="protein sequence ID" value="KAE9051645.1"/>
    <property type="molecule type" value="Genomic_DNA"/>
</dbReference>
<keyword evidence="1" id="KW-0812">Transmembrane</keyword>
<evidence type="ECO:0000313" key="5">
    <source>
        <dbReference type="Proteomes" id="UP000429607"/>
    </source>
</evidence>
<gene>
    <name evidence="3" type="ORF">PR001_g1259</name>
    <name evidence="2" type="ORF">PR002_g110</name>
    <name evidence="4" type="ORF">PR003_g647</name>
</gene>
<keyword evidence="1" id="KW-0472">Membrane</keyword>
<evidence type="ECO:0000313" key="2">
    <source>
        <dbReference type="EMBL" id="KAE9049093.1"/>
    </source>
</evidence>
<reference evidence="5 7" key="1">
    <citation type="submission" date="2018-09" db="EMBL/GenBank/DDBJ databases">
        <title>Genomic investigation of the strawberry pathogen Phytophthora fragariae indicates pathogenicity is determined by transcriptional variation in three key races.</title>
        <authorList>
            <person name="Adams T.M."/>
            <person name="Armitage A.D."/>
            <person name="Sobczyk M.K."/>
            <person name="Bates H.J."/>
            <person name="Dunwell J.M."/>
            <person name="Nellist C.F."/>
            <person name="Harrison R.J."/>
        </authorList>
    </citation>
    <scope>NUCLEOTIDE SEQUENCE [LARGE SCALE GENOMIC DNA]</scope>
    <source>
        <strain evidence="3 5">SCRP249</strain>
        <strain evidence="2 7">SCRP324</strain>
        <strain evidence="4 6">SCRP333</strain>
    </source>
</reference>
<organism evidence="3 5">
    <name type="scientific">Phytophthora rubi</name>
    <dbReference type="NCBI Taxonomy" id="129364"/>
    <lineage>
        <taxon>Eukaryota</taxon>
        <taxon>Sar</taxon>
        <taxon>Stramenopiles</taxon>
        <taxon>Oomycota</taxon>
        <taxon>Peronosporomycetes</taxon>
        <taxon>Peronosporales</taxon>
        <taxon>Peronosporaceae</taxon>
        <taxon>Phytophthora</taxon>
    </lineage>
</organism>
<accession>A0A6A3P9E4</accession>
<dbReference type="EMBL" id="QXFU01000002">
    <property type="protein sequence ID" value="KAE9049093.1"/>
    <property type="molecule type" value="Genomic_DNA"/>
</dbReference>
<evidence type="ECO:0000313" key="3">
    <source>
        <dbReference type="EMBL" id="KAE9051645.1"/>
    </source>
</evidence>
<evidence type="ECO:0000313" key="4">
    <source>
        <dbReference type="EMBL" id="KAE9359659.1"/>
    </source>
</evidence>
<dbReference type="Proteomes" id="UP000429607">
    <property type="component" value="Unassembled WGS sequence"/>
</dbReference>
<name>A0A6A3P9E4_9STRA</name>
<comment type="caution">
    <text evidence="3">The sequence shown here is derived from an EMBL/GenBank/DDBJ whole genome shotgun (WGS) entry which is preliminary data.</text>
</comment>
<sequence length="910" mass="103950">MNSGGGDAVWYGPPESWPTEHCRVLYAISRYAQQARNVHSKETWIRQVALLVLLYEGIDAGILPFDYSPSLMWLTFKKHTDRRWLRISQEAKSVIDDLWEAKLVNGIKLSSVDYQPVTAYQASFRGLSIVEQMPQQLKRETNEFLYAPVRTSRTDEGVDAFPDIPKPPQLLYVRYDGSDFHLVTRDHSYTRLSTITECEDVSYVSSPYIPSCLRSSTSYLVEPTSNKLRATESARGYNMMTKEAKQSIVLSQVHALVGEWLPFGANQISALNERLGSMERCQGGLFSSKLDLQPTETHFEVTPGLTQVKILDFDAIRFINFEAEINFPESDGVIQVENFGMHLHVSGAVLYGVKIDAIMNHTERAIPLDLLARLLVDVHQDSSGIIKDLLSRYQLSVLDMLFMGKADQRNKYNLITAAGIEPKVPACKYLDKGERENELKQVLGEIYACYDITRDDVLFLGRDGCLLSGPGAERYESLLTTFMGLNSREIFIRNFFVRTFVLNDMLTSLRKSIRNYRKLGEHTLKTVKKSLSDAARHMILLIECLQYLLESVEALELPPVPVDIAGSKIYKCLQLLERKNSVIVRCKDSIKLIERLRTQLDTLITKFEGISRLQLTYVSQGFDVNIRQLTESLRVRDELERNLEIIRMIFAGNLSFDVIDRLSGGTFNVPNPKWFIDWIKKPIIDAPLAFLVINLVWFAIIWVALQAWLDHRVFEHGATLVIRAHTDKRINLTQLRRMLKKRNVRLGAFEYEASGRPEMQSYRWEELGFPTKGSITQVQIVIDEKQKLLRSIRLQISCPLDESVPIHSRRRSVRSVLRQNSGTIRRTSRRLHPAPSSVTVVENNILEQFSAILRTEGVYQERHAPLARLGSQINLLALAGDFAEHNYNQDVSRTRRRRGAVDTAVVSKDY</sequence>
<proteinExistence type="predicted"/>
<keyword evidence="6" id="KW-1185">Reference proteome</keyword>
<evidence type="ECO:0000313" key="7">
    <source>
        <dbReference type="Proteomes" id="UP000435112"/>
    </source>
</evidence>
<protein>
    <submittedName>
        <fullName evidence="3">Uncharacterized protein</fullName>
    </submittedName>
</protein>
<dbReference type="Proteomes" id="UP000434957">
    <property type="component" value="Unassembled WGS sequence"/>
</dbReference>